<evidence type="ECO:0000256" key="1">
    <source>
        <dbReference type="SAM" id="Coils"/>
    </source>
</evidence>
<comment type="caution">
    <text evidence="2">The sequence shown here is derived from an EMBL/GenBank/DDBJ whole genome shotgun (WGS) entry which is preliminary data.</text>
</comment>
<protein>
    <submittedName>
        <fullName evidence="2">Uncharacterized protein</fullName>
    </submittedName>
</protein>
<reference evidence="2 3" key="1">
    <citation type="submission" date="2017-04" db="EMBL/GenBank/DDBJ databases">
        <title>Novel microbial lineages endemic to geothermal iron-oxide mats fill important gaps in the evolutionary history of Archaea.</title>
        <authorList>
            <person name="Jay Z.J."/>
            <person name="Beam J.P."/>
            <person name="Dlakic M."/>
            <person name="Rusch D.B."/>
            <person name="Kozubal M.A."/>
            <person name="Inskeep W.P."/>
        </authorList>
    </citation>
    <scope>NUCLEOTIDE SEQUENCE [LARGE SCALE GENOMIC DNA]</scope>
    <source>
        <strain evidence="2">ECH_B_2</strain>
    </source>
</reference>
<dbReference type="AlphaFoldDB" id="A0A2R6BDF9"/>
<organism evidence="2 3">
    <name type="scientific">Candidatus Marsarchaeota G2 archaeon ECH_B_2</name>
    <dbReference type="NCBI Taxonomy" id="1978160"/>
    <lineage>
        <taxon>Archaea</taxon>
        <taxon>Candidatus Marsarchaeota</taxon>
        <taxon>Candidatus Marsarchaeota group 2</taxon>
    </lineage>
</organism>
<dbReference type="EMBL" id="NEXH01000001">
    <property type="protein sequence ID" value="PSN96693.1"/>
    <property type="molecule type" value="Genomic_DNA"/>
</dbReference>
<evidence type="ECO:0000313" key="3">
    <source>
        <dbReference type="Proteomes" id="UP000241284"/>
    </source>
</evidence>
<sequence>MELKTYKSVGDLIKELDDEVNRIKTVLGEYLRRLDESRARVEKIKKAQEAIAKLTGGRGQTPVKPTTSQTIDLMGLKVIINVSPDEEAEVLEESVRTLQDKLNVLQRVRKALEPLSTLDEGGTAITAVMSDNIPTRLMLKVV</sequence>
<dbReference type="Proteomes" id="UP000241284">
    <property type="component" value="Unassembled WGS sequence"/>
</dbReference>
<name>A0A2R6BDF9_9ARCH</name>
<evidence type="ECO:0000313" key="2">
    <source>
        <dbReference type="EMBL" id="PSN96693.1"/>
    </source>
</evidence>
<gene>
    <name evidence="2" type="ORF">B9Q06_00675</name>
</gene>
<accession>A0A2R6BDF9</accession>
<feature type="coiled-coil region" evidence="1">
    <location>
        <begin position="13"/>
        <end position="47"/>
    </location>
</feature>
<keyword evidence="1" id="KW-0175">Coiled coil</keyword>
<proteinExistence type="predicted"/>